<gene>
    <name evidence="2" type="ORF">DOTSEDRAFT_125148</name>
</gene>
<evidence type="ECO:0000313" key="3">
    <source>
        <dbReference type="Proteomes" id="UP000016933"/>
    </source>
</evidence>
<sequence length="344" mass="38037">MSPLHRRWNSKATPSTSTSNMCSPLVNRTNTQKSAYSTTTAATGATGMSNTTFLPEFHSTPPMPTLQKPHSAITGTPTPLRTNTTSCSMAGYDTTPTENIFLLRQKSASGCSHHRSASPRTRRCKATIDVRDRLPNTPELPEKWSPLHDRAMCILDTRGYTHEAIVKKLKSTFVELQEKCLTPVMIDKQLRILDQKPEIPYWRVGLATLTSAEEEKEEEKKKKKKGQGRALTPKTAGSTGDNQSPSELPRRSTEAVSASSATKNSTRSLSKISRKDTESALHGKDSTQDLYVLMAHMEAKELAKTATQHQEEQENWKPHGPRAKGSTNSLRMRQPLAQISSGPN</sequence>
<feature type="region of interest" description="Disordered" evidence="1">
    <location>
        <begin position="1"/>
        <end position="50"/>
    </location>
</feature>
<reference evidence="2 3" key="2">
    <citation type="journal article" date="2012" name="PLoS Pathog.">
        <title>Diverse lifestyles and strategies of plant pathogenesis encoded in the genomes of eighteen Dothideomycetes fungi.</title>
        <authorList>
            <person name="Ohm R.A."/>
            <person name="Feau N."/>
            <person name="Henrissat B."/>
            <person name="Schoch C.L."/>
            <person name="Horwitz B.A."/>
            <person name="Barry K.W."/>
            <person name="Condon B.J."/>
            <person name="Copeland A.C."/>
            <person name="Dhillon B."/>
            <person name="Glaser F."/>
            <person name="Hesse C.N."/>
            <person name="Kosti I."/>
            <person name="LaButti K."/>
            <person name="Lindquist E.A."/>
            <person name="Lucas S."/>
            <person name="Salamov A.A."/>
            <person name="Bradshaw R.E."/>
            <person name="Ciuffetti L."/>
            <person name="Hamelin R.C."/>
            <person name="Kema G.H.J."/>
            <person name="Lawrence C."/>
            <person name="Scott J.A."/>
            <person name="Spatafora J.W."/>
            <person name="Turgeon B.G."/>
            <person name="de Wit P.J.G.M."/>
            <person name="Zhong S."/>
            <person name="Goodwin S.B."/>
            <person name="Grigoriev I.V."/>
        </authorList>
    </citation>
    <scope>NUCLEOTIDE SEQUENCE [LARGE SCALE GENOMIC DNA]</scope>
    <source>
        <strain evidence="3">NZE10 / CBS 128990</strain>
    </source>
</reference>
<feature type="compositionally biased region" description="Low complexity" evidence="1">
    <location>
        <begin position="74"/>
        <end position="85"/>
    </location>
</feature>
<dbReference type="AlphaFoldDB" id="N1PWT7"/>
<dbReference type="Proteomes" id="UP000016933">
    <property type="component" value="Unassembled WGS sequence"/>
</dbReference>
<feature type="compositionally biased region" description="Basic and acidic residues" evidence="1">
    <location>
        <begin position="302"/>
        <end position="317"/>
    </location>
</feature>
<feature type="region of interest" description="Disordered" evidence="1">
    <location>
        <begin position="212"/>
        <end position="283"/>
    </location>
</feature>
<feature type="compositionally biased region" description="Polar residues" evidence="1">
    <location>
        <begin position="235"/>
        <end position="246"/>
    </location>
</feature>
<dbReference type="eggNOG" id="ENOG502TE07">
    <property type="taxonomic scope" value="Eukaryota"/>
</dbReference>
<feature type="compositionally biased region" description="Polar residues" evidence="1">
    <location>
        <begin position="10"/>
        <end position="33"/>
    </location>
</feature>
<reference evidence="3" key="1">
    <citation type="journal article" date="2012" name="PLoS Genet.">
        <title>The genomes of the fungal plant pathogens Cladosporium fulvum and Dothistroma septosporum reveal adaptation to different hosts and lifestyles but also signatures of common ancestry.</title>
        <authorList>
            <person name="de Wit P.J.G.M."/>
            <person name="van der Burgt A."/>
            <person name="Oekmen B."/>
            <person name="Stergiopoulos I."/>
            <person name="Abd-Elsalam K.A."/>
            <person name="Aerts A.L."/>
            <person name="Bahkali A.H."/>
            <person name="Beenen H.G."/>
            <person name="Chettri P."/>
            <person name="Cox M.P."/>
            <person name="Datema E."/>
            <person name="de Vries R.P."/>
            <person name="Dhillon B."/>
            <person name="Ganley A.R."/>
            <person name="Griffiths S.A."/>
            <person name="Guo Y."/>
            <person name="Hamelin R.C."/>
            <person name="Henrissat B."/>
            <person name="Kabir M.S."/>
            <person name="Jashni M.K."/>
            <person name="Kema G."/>
            <person name="Klaubauf S."/>
            <person name="Lapidus A."/>
            <person name="Levasseur A."/>
            <person name="Lindquist E."/>
            <person name="Mehrabi R."/>
            <person name="Ohm R.A."/>
            <person name="Owen T.J."/>
            <person name="Salamov A."/>
            <person name="Schwelm A."/>
            <person name="Schijlen E."/>
            <person name="Sun H."/>
            <person name="van den Burg H.A."/>
            <person name="van Ham R.C.H.J."/>
            <person name="Zhang S."/>
            <person name="Goodwin S.B."/>
            <person name="Grigoriev I.V."/>
            <person name="Collemare J."/>
            <person name="Bradshaw R.E."/>
        </authorList>
    </citation>
    <scope>NUCLEOTIDE SEQUENCE [LARGE SCALE GENOMIC DNA]</scope>
    <source>
        <strain evidence="3">NZE10 / CBS 128990</strain>
    </source>
</reference>
<dbReference type="HOGENOM" id="CLU_806592_0_0_1"/>
<evidence type="ECO:0000256" key="1">
    <source>
        <dbReference type="SAM" id="MobiDB-lite"/>
    </source>
</evidence>
<feature type="region of interest" description="Disordered" evidence="1">
    <location>
        <begin position="64"/>
        <end position="86"/>
    </location>
</feature>
<name>N1PWT7_DOTSN</name>
<organism evidence="2 3">
    <name type="scientific">Dothistroma septosporum (strain NZE10 / CBS 128990)</name>
    <name type="common">Red band needle blight fungus</name>
    <name type="synonym">Mycosphaerella pini</name>
    <dbReference type="NCBI Taxonomy" id="675120"/>
    <lineage>
        <taxon>Eukaryota</taxon>
        <taxon>Fungi</taxon>
        <taxon>Dikarya</taxon>
        <taxon>Ascomycota</taxon>
        <taxon>Pezizomycotina</taxon>
        <taxon>Dothideomycetes</taxon>
        <taxon>Dothideomycetidae</taxon>
        <taxon>Mycosphaerellales</taxon>
        <taxon>Mycosphaerellaceae</taxon>
        <taxon>Dothistroma</taxon>
    </lineage>
</organism>
<feature type="compositionally biased region" description="Basic and acidic residues" evidence="1">
    <location>
        <begin position="273"/>
        <end position="283"/>
    </location>
</feature>
<dbReference type="OMA" id="PLHRRWN"/>
<proteinExistence type="predicted"/>
<evidence type="ECO:0000313" key="2">
    <source>
        <dbReference type="EMBL" id="EME47458.1"/>
    </source>
</evidence>
<feature type="compositionally biased region" description="Low complexity" evidence="1">
    <location>
        <begin position="34"/>
        <end position="50"/>
    </location>
</feature>
<accession>N1PWT7</accession>
<feature type="compositionally biased region" description="Polar residues" evidence="1">
    <location>
        <begin position="325"/>
        <end position="344"/>
    </location>
</feature>
<dbReference type="OrthoDB" id="5383839at2759"/>
<protein>
    <submittedName>
        <fullName evidence="2">Uncharacterized protein</fullName>
    </submittedName>
</protein>
<dbReference type="EMBL" id="KB446536">
    <property type="protein sequence ID" value="EME47458.1"/>
    <property type="molecule type" value="Genomic_DNA"/>
</dbReference>
<feature type="region of interest" description="Disordered" evidence="1">
    <location>
        <begin position="302"/>
        <end position="344"/>
    </location>
</feature>
<feature type="compositionally biased region" description="Polar residues" evidence="1">
    <location>
        <begin position="254"/>
        <end position="271"/>
    </location>
</feature>
<keyword evidence="3" id="KW-1185">Reference proteome</keyword>